<evidence type="ECO:0000256" key="1">
    <source>
        <dbReference type="ARBA" id="ARBA00004141"/>
    </source>
</evidence>
<protein>
    <recommendedName>
        <fullName evidence="16">TRPM SLOG domain-containing protein</fullName>
    </recommendedName>
</protein>
<organism evidence="14 15">
    <name type="scientific">Daphnia galeata</name>
    <dbReference type="NCBI Taxonomy" id="27404"/>
    <lineage>
        <taxon>Eukaryota</taxon>
        <taxon>Metazoa</taxon>
        <taxon>Ecdysozoa</taxon>
        <taxon>Arthropoda</taxon>
        <taxon>Crustacea</taxon>
        <taxon>Branchiopoda</taxon>
        <taxon>Diplostraca</taxon>
        <taxon>Cladocera</taxon>
        <taxon>Anomopoda</taxon>
        <taxon>Daphniidae</taxon>
        <taxon>Daphnia</taxon>
    </lineage>
</organism>
<dbReference type="Pfam" id="PF25508">
    <property type="entry name" value="TRPM2"/>
    <property type="match status" value="1"/>
</dbReference>
<dbReference type="GO" id="GO:0005261">
    <property type="term" value="F:monoatomic cation channel activity"/>
    <property type="evidence" value="ECO:0007669"/>
    <property type="project" value="TreeGrafter"/>
</dbReference>
<dbReference type="PANTHER" id="PTHR13800:SF1">
    <property type="entry name" value="TRANSIENT RECEPTOR POTENTIAL CATION CHANNEL TRPM"/>
    <property type="match status" value="1"/>
</dbReference>
<dbReference type="Pfam" id="PF00520">
    <property type="entry name" value="Ion_trans"/>
    <property type="match status" value="1"/>
</dbReference>
<feature type="compositionally biased region" description="Acidic residues" evidence="9">
    <location>
        <begin position="1315"/>
        <end position="1324"/>
    </location>
</feature>
<evidence type="ECO:0000259" key="12">
    <source>
        <dbReference type="Pfam" id="PF18139"/>
    </source>
</evidence>
<dbReference type="GO" id="GO:0005886">
    <property type="term" value="C:plasma membrane"/>
    <property type="evidence" value="ECO:0007669"/>
    <property type="project" value="TreeGrafter"/>
</dbReference>
<evidence type="ECO:0000259" key="13">
    <source>
        <dbReference type="Pfam" id="PF25508"/>
    </source>
</evidence>
<feature type="region of interest" description="Disordered" evidence="9">
    <location>
        <begin position="1306"/>
        <end position="1338"/>
    </location>
</feature>
<feature type="compositionally biased region" description="Basic and acidic residues" evidence="9">
    <location>
        <begin position="1325"/>
        <end position="1338"/>
    </location>
</feature>
<dbReference type="InterPro" id="IPR057366">
    <property type="entry name" value="TRPM-like"/>
</dbReference>
<keyword evidence="8" id="KW-0175">Coiled coil</keyword>
<evidence type="ECO:0000313" key="14">
    <source>
        <dbReference type="EMBL" id="CAH0099483.1"/>
    </source>
</evidence>
<feature type="transmembrane region" description="Helical" evidence="10">
    <location>
        <begin position="934"/>
        <end position="959"/>
    </location>
</feature>
<evidence type="ECO:0000256" key="2">
    <source>
        <dbReference type="ARBA" id="ARBA00022448"/>
    </source>
</evidence>
<evidence type="ECO:0000256" key="3">
    <source>
        <dbReference type="ARBA" id="ARBA00022692"/>
    </source>
</evidence>
<dbReference type="Proteomes" id="UP000789390">
    <property type="component" value="Unassembled WGS sequence"/>
</dbReference>
<feature type="transmembrane region" description="Helical" evidence="10">
    <location>
        <begin position="874"/>
        <end position="893"/>
    </location>
</feature>
<reference evidence="14" key="1">
    <citation type="submission" date="2021-11" db="EMBL/GenBank/DDBJ databases">
        <authorList>
            <person name="Schell T."/>
        </authorList>
    </citation>
    <scope>NUCLEOTIDE SEQUENCE</scope>
    <source>
        <strain evidence="14">M5</strain>
    </source>
</reference>
<sequence>MIEDSQLAVTSASGVVFAVPPGHHGWIESTFCKRECSKYVCSLDKGPLCACGQTWSYHKTHGIQSSSVADEVWSPTKHTISSPTDAYGTIDFLGGPHPNKAQFIRLGFDSRPDQIFQLLTREWGLELPKLVISVHGGKVNFKLNPRLKLVFKEGLLQAAKTTGAWILTGGTSTGVTHHVGDALISERSPRLRGGRVVSIGVAPWGVVENRASLIGRKKDVAYQSIDHPRSKFAALNNRHSYFLLADNGTVGRYGAEIPLRRKLEKYISSQRLPARTVCSIPVVCLVVEGGMDTIRTVLEYVTDSPPVPVVVVEGSGRAANLIAFAHTYATATDESSTVLDGMREQLLAEIQQTFSINQSQTNKLLAELLQCVENADLITIFKPAESMGLDRAILCALFRAHYLTAAEQLCLALAWNRVDIARSEIFVYGQEWAEGALEEAMMEALVKNRFDFVKLLLEMGVQMAKFLTIPRLEELYNSKQGPANTLRYIVRDVRPHLSRNDSYSLIDIGLVVNKLMGGAYRCSYTRRKFRQSYTDMMKNSIKGTSGRNILTRGLSHYSESGLHSFEDLQYFVEPSHNLFSQPFNELLVWSVLTKRQDMAKLMWHHGEESLAKALVASKLYQAMAIEAADDDLEVEISDELRSYAAEFDREALELLDYCYRQDNDLAMQLLTCELSNWSRQTCLRLAFACHHRELLAHPCSQLILGDLWLGGLRTRRSTNLKIVLAIICPPIIFRLEFKSKEELQLMPQTEKEHMIDLKDEGDILCSEIGPHSSSCSSSPIVSSQNDHIKINKVKRANTFNCVEPSTSDDSKCNFCSNDINDNLSSSQTDRIEHVPNNTIFNENIGPECAALHHHHQLPFTRKFMEFYAAPITKFWTWTIAYFFFLAVYTYTLLVRTPPTPEWNECYVIVYIASFGMEKLREILASEPVNLNRKLLVWATGIWNCCDAFFIVEFFVGMILRNRENTLDHGRVLYCLNIVYWYIRILTILRVSRFLGPFVTMIGWMLKRMVYYVTLMLVVLMSYGVFRQSVLYPHEEFSWFLVRDIFFKPYFMIYGELFAEEINPPCGNGTNPDGSFDPTMPPCETGRWLNPLLMTAYLLIINILMLNLLIAVFNSIFLKTNVHSHKIWKFNRFAVVMEYDQKPTLPPPFIVMSHFRLFGKWCRRRFAGIKESYDCGLKLFLNKDSLERLNDFEEESMEGLVREREAKHNQTTEERIRLIGQRLEGLNSKFEDSHHADDALLLVDSLESRLNLLERAIERATNTCLALNDCIMSQESFRRSLGEQPTSMTPSEATTIIASALDDEKWAPFHTSSNNSDDEQTECDESDHGDTILHTKDPFPKTLAGSSKLVRRASTSHLLNKKMILKRQLTEVIQDESEDNNRKLPTSSLLFRANSREKHRPFASAKVVAEAERLRELEGDVYHMMERVIRRRRHRDSENLDDSLDEMIRAAPGKLIDEIDTSVDKDEMDNKNPGIVGHHYRRFSDHARKCHSRCTRI</sequence>
<keyword evidence="6 10" id="KW-0472">Membrane</keyword>
<accession>A0A8J2VZA9</accession>
<evidence type="ECO:0000256" key="5">
    <source>
        <dbReference type="ARBA" id="ARBA00023065"/>
    </source>
</evidence>
<evidence type="ECO:0008006" key="16">
    <source>
        <dbReference type="Google" id="ProtNLM"/>
    </source>
</evidence>
<keyword evidence="5" id="KW-0406">Ion transport</keyword>
<comment type="caution">
    <text evidence="14">The sequence shown here is derived from an EMBL/GenBank/DDBJ whole genome shotgun (WGS) entry which is preliminary data.</text>
</comment>
<dbReference type="Pfam" id="PF18139">
    <property type="entry name" value="LSDAT_euk"/>
    <property type="match status" value="1"/>
</dbReference>
<comment type="subcellular location">
    <subcellularLocation>
        <location evidence="1">Membrane</location>
        <topology evidence="1">Multi-pass membrane protein</topology>
    </subcellularLocation>
</comment>
<evidence type="ECO:0000256" key="9">
    <source>
        <dbReference type="SAM" id="MobiDB-lite"/>
    </source>
</evidence>
<feature type="transmembrane region" description="Helical" evidence="10">
    <location>
        <begin position="1095"/>
        <end position="1116"/>
    </location>
</feature>
<dbReference type="OrthoDB" id="301415at2759"/>
<evidence type="ECO:0000256" key="6">
    <source>
        <dbReference type="ARBA" id="ARBA00023136"/>
    </source>
</evidence>
<dbReference type="PANTHER" id="PTHR13800">
    <property type="entry name" value="TRANSIENT RECEPTOR POTENTIAL CATION CHANNEL, SUBFAMILY M, MEMBER 6"/>
    <property type="match status" value="1"/>
</dbReference>
<name>A0A8J2VZA9_9CRUS</name>
<feature type="domain" description="TRPM-like" evidence="13">
    <location>
        <begin position="424"/>
        <end position="697"/>
    </location>
</feature>
<keyword evidence="4 10" id="KW-1133">Transmembrane helix</keyword>
<dbReference type="InterPro" id="IPR005821">
    <property type="entry name" value="Ion_trans_dom"/>
</dbReference>
<gene>
    <name evidence="14" type="ORF">DGAL_LOCUS1622</name>
</gene>
<feature type="transmembrane region" description="Helical" evidence="10">
    <location>
        <begin position="1008"/>
        <end position="1025"/>
    </location>
</feature>
<evidence type="ECO:0000256" key="10">
    <source>
        <dbReference type="SAM" id="Phobius"/>
    </source>
</evidence>
<keyword evidence="7" id="KW-0407">Ion channel</keyword>
<evidence type="ECO:0000256" key="8">
    <source>
        <dbReference type="SAM" id="Coils"/>
    </source>
</evidence>
<feature type="domain" description="Ion transport" evidence="11">
    <location>
        <begin position="876"/>
        <end position="1121"/>
    </location>
</feature>
<dbReference type="GO" id="GO:0030001">
    <property type="term" value="P:metal ion transport"/>
    <property type="evidence" value="ECO:0007669"/>
    <property type="project" value="TreeGrafter"/>
</dbReference>
<keyword evidence="15" id="KW-1185">Reference proteome</keyword>
<dbReference type="InterPro" id="IPR041491">
    <property type="entry name" value="TRPM_SLOG"/>
</dbReference>
<evidence type="ECO:0000259" key="11">
    <source>
        <dbReference type="Pfam" id="PF00520"/>
    </source>
</evidence>
<keyword evidence="3 10" id="KW-0812">Transmembrane</keyword>
<evidence type="ECO:0000256" key="7">
    <source>
        <dbReference type="ARBA" id="ARBA00023303"/>
    </source>
</evidence>
<evidence type="ECO:0000313" key="15">
    <source>
        <dbReference type="Proteomes" id="UP000789390"/>
    </source>
</evidence>
<feature type="coiled-coil region" evidence="8">
    <location>
        <begin position="1235"/>
        <end position="1262"/>
    </location>
</feature>
<proteinExistence type="predicted"/>
<feature type="domain" description="TRPM SLOG" evidence="12">
    <location>
        <begin position="101"/>
        <end position="371"/>
    </location>
</feature>
<dbReference type="EMBL" id="CAKKLH010000019">
    <property type="protein sequence ID" value="CAH0099483.1"/>
    <property type="molecule type" value="Genomic_DNA"/>
</dbReference>
<feature type="transmembrane region" description="Helical" evidence="10">
    <location>
        <begin position="971"/>
        <end position="988"/>
    </location>
</feature>
<keyword evidence="2" id="KW-0813">Transport</keyword>
<evidence type="ECO:0000256" key="4">
    <source>
        <dbReference type="ARBA" id="ARBA00022989"/>
    </source>
</evidence>
<dbReference type="InterPro" id="IPR050927">
    <property type="entry name" value="TRPM"/>
</dbReference>